<dbReference type="VEuPathDB" id="TriTrypDB:TcYC6_0039120"/>
<dbReference type="VEuPathDB" id="TriTrypDB:TcCL_NonESM08342"/>
<dbReference type="VEuPathDB" id="TriTrypDB:Tc_MARK_7663"/>
<dbReference type="VEuPathDB" id="TriTrypDB:C3747_16g142"/>
<evidence type="ECO:0000313" key="1">
    <source>
        <dbReference type="EMBL" id="PWV03411.1"/>
    </source>
</evidence>
<dbReference type="VEuPathDB" id="TriTrypDB:C3747_8g504"/>
<sequence>MLLEARVEKLGASSSPSWRYLRCVVAPHHHPLESVVLRTDLRTASVLCLGNRQICSSIILCGFHVPHYIILLLLLAALPCPLGDWEMDRPLTPYESDVTIRDSSLGSAPGHDNMLNEFPHHLGPVAHGTLRTMIHNSFANGSLPGSWKMGDAISIPKPGKGPCRPVSCRPIKSLSVSLNRKNDSPPSASVIAAPPTSIRVHTFAFNIGRDDNCYW</sequence>
<name>A0A2V2W4F2_TRYCR</name>
<organism evidence="1 2">
    <name type="scientific">Trypanosoma cruzi</name>
    <dbReference type="NCBI Taxonomy" id="5693"/>
    <lineage>
        <taxon>Eukaryota</taxon>
        <taxon>Discoba</taxon>
        <taxon>Euglenozoa</taxon>
        <taxon>Kinetoplastea</taxon>
        <taxon>Metakinetoplastina</taxon>
        <taxon>Trypanosomatida</taxon>
        <taxon>Trypanosomatidae</taxon>
        <taxon>Trypanosoma</taxon>
        <taxon>Schizotrypanum</taxon>
    </lineage>
</organism>
<dbReference type="VEuPathDB" id="TriTrypDB:TcBrA4_0021960"/>
<dbReference type="Proteomes" id="UP000246121">
    <property type="component" value="Unassembled WGS sequence"/>
</dbReference>
<accession>A0A2V2W4F2</accession>
<dbReference type="VEuPathDB" id="TriTrypDB:C4B63_1g758"/>
<dbReference type="VEuPathDB" id="TriTrypDB:TCDM_09893"/>
<dbReference type="VEuPathDB" id="TriTrypDB:ECC02_013893"/>
<reference evidence="1 2" key="1">
    <citation type="journal article" date="2018" name="Microb. Genom.">
        <title>Expanding an expanded genome: long-read sequencing of Trypanosoma cruzi.</title>
        <authorList>
            <person name="Berna L."/>
            <person name="Rodriguez M."/>
            <person name="Chiribao M.L."/>
            <person name="Parodi-Talice A."/>
            <person name="Pita S."/>
            <person name="Rijo G."/>
            <person name="Alvarez-Valin F."/>
            <person name="Robello C."/>
        </authorList>
    </citation>
    <scope>NUCLEOTIDE SEQUENCE [LARGE SCALE GENOMIC DNA]</scope>
    <source>
        <strain evidence="1 2">Dm28c</strain>
    </source>
</reference>
<comment type="caution">
    <text evidence="1">The sequence shown here is derived from an EMBL/GenBank/DDBJ whole genome shotgun (WGS) entry which is preliminary data.</text>
</comment>
<dbReference type="AlphaFoldDB" id="A0A2V2W4F2"/>
<evidence type="ECO:0000313" key="2">
    <source>
        <dbReference type="Proteomes" id="UP000246121"/>
    </source>
</evidence>
<protein>
    <submittedName>
        <fullName evidence="1">Uncharacterized protein</fullName>
    </submittedName>
</protein>
<gene>
    <name evidence="1" type="ORF">C4B63_1g758</name>
</gene>
<dbReference type="VEuPathDB" id="TriTrypDB:TcCLB.507357.35"/>
<dbReference type="VEuPathDB" id="TriTrypDB:TCDM_10460"/>
<proteinExistence type="predicted"/>
<dbReference type="VEuPathDB" id="TriTrypDB:TCSYLVIO_007822"/>
<dbReference type="VEuPathDB" id="TriTrypDB:TcG_09101"/>
<dbReference type="EMBL" id="PRFA01000001">
    <property type="protein sequence ID" value="PWV03411.1"/>
    <property type="molecule type" value="Genomic_DNA"/>
</dbReference>